<sequence length="113" mass="12668">MDAGSRGRDKHMGRHGNDDAGLRRYGYLNMHPVRVLLQLSPPTTFTTVMTDGSPPGATHRAPPKRAWPGRCRPDKFAPNRHHVPVPQMGLLRTSQTADTSNRRSWAGLSFHQY</sequence>
<evidence type="ECO:0000313" key="2">
    <source>
        <dbReference type="EMBL" id="GAA2719428.1"/>
    </source>
</evidence>
<evidence type="ECO:0000313" key="3">
    <source>
        <dbReference type="Proteomes" id="UP001500886"/>
    </source>
</evidence>
<dbReference type="Proteomes" id="UP001500886">
    <property type="component" value="Unassembled WGS sequence"/>
</dbReference>
<feature type="region of interest" description="Disordered" evidence="1">
    <location>
        <begin position="46"/>
        <end position="101"/>
    </location>
</feature>
<evidence type="ECO:0000256" key="1">
    <source>
        <dbReference type="SAM" id="MobiDB-lite"/>
    </source>
</evidence>
<comment type="caution">
    <text evidence="2">The sequence shown here is derived from an EMBL/GenBank/DDBJ whole genome shotgun (WGS) entry which is preliminary data.</text>
</comment>
<reference evidence="2 3" key="1">
    <citation type="journal article" date="2019" name="Int. J. Syst. Evol. Microbiol.">
        <title>The Global Catalogue of Microorganisms (GCM) 10K type strain sequencing project: providing services to taxonomists for standard genome sequencing and annotation.</title>
        <authorList>
            <consortium name="The Broad Institute Genomics Platform"/>
            <consortium name="The Broad Institute Genome Sequencing Center for Infectious Disease"/>
            <person name="Wu L."/>
            <person name="Ma J."/>
        </authorList>
    </citation>
    <scope>NUCLEOTIDE SEQUENCE [LARGE SCALE GENOMIC DNA]</scope>
    <source>
        <strain evidence="2 3">JCM 4542</strain>
    </source>
</reference>
<organism evidence="2 3">
    <name type="scientific">Streptomyces luteosporeus</name>
    <dbReference type="NCBI Taxonomy" id="173856"/>
    <lineage>
        <taxon>Bacteria</taxon>
        <taxon>Bacillati</taxon>
        <taxon>Actinomycetota</taxon>
        <taxon>Actinomycetes</taxon>
        <taxon>Kitasatosporales</taxon>
        <taxon>Streptomycetaceae</taxon>
        <taxon>Streptomyces</taxon>
    </lineage>
</organism>
<gene>
    <name evidence="2" type="ORF">GCM10010315_37530</name>
</gene>
<feature type="compositionally biased region" description="Polar residues" evidence="1">
    <location>
        <begin position="92"/>
        <end position="101"/>
    </location>
</feature>
<accession>A0ABN3TV94</accession>
<dbReference type="EMBL" id="BAAASL010000013">
    <property type="protein sequence ID" value="GAA2719428.1"/>
    <property type="molecule type" value="Genomic_DNA"/>
</dbReference>
<proteinExistence type="predicted"/>
<keyword evidence="3" id="KW-1185">Reference proteome</keyword>
<name>A0ABN3TV94_9ACTN</name>
<feature type="region of interest" description="Disordered" evidence="1">
    <location>
        <begin position="1"/>
        <end position="23"/>
    </location>
</feature>
<protein>
    <submittedName>
        <fullName evidence="2">Uncharacterized protein</fullName>
    </submittedName>
</protein>